<evidence type="ECO:0000313" key="7">
    <source>
        <dbReference type="Proteomes" id="UP000636709"/>
    </source>
</evidence>
<protein>
    <submittedName>
        <fullName evidence="6">Uncharacterized protein</fullName>
    </submittedName>
</protein>
<keyword evidence="3" id="KW-0758">Storage protein</keyword>
<keyword evidence="7" id="KW-1185">Reference proteome</keyword>
<feature type="compositionally biased region" description="Polar residues" evidence="5">
    <location>
        <begin position="1"/>
        <end position="15"/>
    </location>
</feature>
<evidence type="ECO:0000256" key="4">
    <source>
        <dbReference type="ARBA" id="ARBA00023129"/>
    </source>
</evidence>
<dbReference type="PANTHER" id="PTHR48244:SF3">
    <property type="entry name" value="22 KDA ALPHA-ZEIN 8"/>
    <property type="match status" value="1"/>
</dbReference>
<feature type="region of interest" description="Disordered" evidence="5">
    <location>
        <begin position="1"/>
        <end position="70"/>
    </location>
</feature>
<sequence>MEANSIRRQPTQAQTEFPPKSEGIQDPPPPNRAEIARHENPHRPRAQKSEPMRRRRGVFPIRRRPWRRGGQGSAHAATLVSFLFFSFWSVRTTRSSPPPVGDAVFVSFSSNLPFPPDFITTAPPTLRRLPFQIPRRISSTSTSSRERAGRRKGRHMAAAVAVGEVEPDQVAIRAAKILVSLRFRELRERPEWATASREAYEPAPATVEVPERWGRRRPRSCRSRPGSFRPWLKALREMELAGSGGEAVDAATFCAAAAGSGLPSTSSAERAPRAQTRPGDKAAAAKEPMKAPSPDTPLDYGAGGSGASCSADDAARPAQKRRSPGARGSGGGASSADNDDEGCSSPAKRPRVATEEEKPIPMRERRGEFRCLPPAGHMLTLPATDGPAPVQTPSDPEPEEFLLLMKSLRSGECRLPKWLVVMGERELNAVGRTGRDGGTRQPARLVVNPAAYLQQQVMLPFNQLVVANPATYLLQLLPFSQLAVANPSAFFQQQQLLQFNQLAVGNHAAFWQQQQVANQLALTTPVAFWQQPIIGSSIF</sequence>
<proteinExistence type="inferred from homology"/>
<dbReference type="EMBL" id="JACEFO010000353">
    <property type="protein sequence ID" value="KAF8772852.1"/>
    <property type="molecule type" value="Genomic_DNA"/>
</dbReference>
<keyword evidence="2" id="KW-0732">Signal</keyword>
<dbReference type="InterPro" id="IPR052508">
    <property type="entry name" value="Maize_Zein_Storage"/>
</dbReference>
<dbReference type="Proteomes" id="UP000636709">
    <property type="component" value="Unassembled WGS sequence"/>
</dbReference>
<dbReference type="GO" id="GO:0045735">
    <property type="term" value="F:nutrient reservoir activity"/>
    <property type="evidence" value="ECO:0007669"/>
    <property type="project" value="UniProtKB-KW"/>
</dbReference>
<evidence type="ECO:0000256" key="2">
    <source>
        <dbReference type="ARBA" id="ARBA00022729"/>
    </source>
</evidence>
<reference evidence="6" key="1">
    <citation type="submission" date="2020-07" db="EMBL/GenBank/DDBJ databases">
        <title>Genome sequence and genetic diversity analysis of an under-domesticated orphan crop, white fonio (Digitaria exilis).</title>
        <authorList>
            <person name="Bennetzen J.L."/>
            <person name="Chen S."/>
            <person name="Ma X."/>
            <person name="Wang X."/>
            <person name="Yssel A.E.J."/>
            <person name="Chaluvadi S.R."/>
            <person name="Johnson M."/>
            <person name="Gangashetty P."/>
            <person name="Hamidou F."/>
            <person name="Sanogo M.D."/>
            <person name="Zwaenepoel A."/>
            <person name="Wallace J."/>
            <person name="Van De Peer Y."/>
            <person name="Van Deynze A."/>
        </authorList>
    </citation>
    <scope>NUCLEOTIDE SEQUENCE</scope>
    <source>
        <tissue evidence="6">Leaves</tissue>
    </source>
</reference>
<feature type="compositionally biased region" description="Basic and acidic residues" evidence="5">
    <location>
        <begin position="278"/>
        <end position="289"/>
    </location>
</feature>
<gene>
    <name evidence="6" type="ORF">HU200_005239</name>
</gene>
<comment type="similarity">
    <text evidence="1">Belongs to the zein family.</text>
</comment>
<evidence type="ECO:0000256" key="5">
    <source>
        <dbReference type="SAM" id="MobiDB-lite"/>
    </source>
</evidence>
<organism evidence="6 7">
    <name type="scientific">Digitaria exilis</name>
    <dbReference type="NCBI Taxonomy" id="1010633"/>
    <lineage>
        <taxon>Eukaryota</taxon>
        <taxon>Viridiplantae</taxon>
        <taxon>Streptophyta</taxon>
        <taxon>Embryophyta</taxon>
        <taxon>Tracheophyta</taxon>
        <taxon>Spermatophyta</taxon>
        <taxon>Magnoliopsida</taxon>
        <taxon>Liliopsida</taxon>
        <taxon>Poales</taxon>
        <taxon>Poaceae</taxon>
        <taxon>PACMAD clade</taxon>
        <taxon>Panicoideae</taxon>
        <taxon>Panicodae</taxon>
        <taxon>Paniceae</taxon>
        <taxon>Anthephorinae</taxon>
        <taxon>Digitaria</taxon>
    </lineage>
</organism>
<keyword evidence="4" id="KW-0708">Seed storage protein</keyword>
<dbReference type="AlphaFoldDB" id="A0A835FUA4"/>
<evidence type="ECO:0000256" key="3">
    <source>
        <dbReference type="ARBA" id="ARBA00022761"/>
    </source>
</evidence>
<feature type="compositionally biased region" description="Basic and acidic residues" evidence="5">
    <location>
        <begin position="352"/>
        <end position="362"/>
    </location>
</feature>
<feature type="compositionally biased region" description="Basic residues" evidence="5">
    <location>
        <begin position="53"/>
        <end position="67"/>
    </location>
</feature>
<comment type="caution">
    <text evidence="6">The sequence shown here is derived from an EMBL/GenBank/DDBJ whole genome shotgun (WGS) entry which is preliminary data.</text>
</comment>
<dbReference type="PANTHER" id="PTHR48244">
    <property type="entry name" value="ZEIN-ALPHA A20-RELATED"/>
    <property type="match status" value="1"/>
</dbReference>
<dbReference type="InterPro" id="IPR002530">
    <property type="entry name" value="Zein"/>
</dbReference>
<dbReference type="OrthoDB" id="671632at2759"/>
<evidence type="ECO:0000313" key="6">
    <source>
        <dbReference type="EMBL" id="KAF8772852.1"/>
    </source>
</evidence>
<dbReference type="Pfam" id="PF01559">
    <property type="entry name" value="Zein"/>
    <property type="match status" value="1"/>
</dbReference>
<name>A0A835FUA4_9POAL</name>
<evidence type="ECO:0000256" key="1">
    <source>
        <dbReference type="ARBA" id="ARBA00005777"/>
    </source>
</evidence>
<feature type="region of interest" description="Disordered" evidence="5">
    <location>
        <begin position="259"/>
        <end position="362"/>
    </location>
</feature>
<accession>A0A835FUA4</accession>
<feature type="compositionally biased region" description="Basic and acidic residues" evidence="5">
    <location>
        <begin position="34"/>
        <end position="52"/>
    </location>
</feature>